<evidence type="ECO:0000313" key="2">
    <source>
        <dbReference type="Proteomes" id="UP000494172"/>
    </source>
</evidence>
<dbReference type="AlphaFoldDB" id="A0A9Q9SE15"/>
<organism evidence="1 2">
    <name type="scientific">Burkholderia arboris</name>
    <dbReference type="NCBI Taxonomy" id="488730"/>
    <lineage>
        <taxon>Bacteria</taxon>
        <taxon>Pseudomonadati</taxon>
        <taxon>Pseudomonadota</taxon>
        <taxon>Betaproteobacteria</taxon>
        <taxon>Burkholderiales</taxon>
        <taxon>Burkholderiaceae</taxon>
        <taxon>Burkholderia</taxon>
        <taxon>Burkholderia cepacia complex</taxon>
    </lineage>
</organism>
<dbReference type="SUPFAM" id="SSF50939">
    <property type="entry name" value="Sialidases"/>
    <property type="match status" value="1"/>
</dbReference>
<evidence type="ECO:0008006" key="3">
    <source>
        <dbReference type="Google" id="ProtNLM"/>
    </source>
</evidence>
<dbReference type="RefSeq" id="WP_174991552.1">
    <property type="nucleotide sequence ID" value="NZ_CABVPX010000002.1"/>
</dbReference>
<dbReference type="InterPro" id="IPR036278">
    <property type="entry name" value="Sialidase_sf"/>
</dbReference>
<dbReference type="InterPro" id="IPR015943">
    <property type="entry name" value="WD40/YVTN_repeat-like_dom_sf"/>
</dbReference>
<dbReference type="PROSITE" id="PS51257">
    <property type="entry name" value="PROKAR_LIPOPROTEIN"/>
    <property type="match status" value="1"/>
</dbReference>
<proteinExistence type="predicted"/>
<name>A0A9Q9SE15_9BURK</name>
<accession>A0A9Q9SE15</accession>
<evidence type="ECO:0000313" key="1">
    <source>
        <dbReference type="EMBL" id="VWB21096.1"/>
    </source>
</evidence>
<dbReference type="Proteomes" id="UP000494172">
    <property type="component" value="Unassembled WGS sequence"/>
</dbReference>
<protein>
    <recommendedName>
        <fullName evidence="3">Lipoprotein</fullName>
    </recommendedName>
</protein>
<sequence length="523" mass="58212">MKIFHPLLASLVFLFGCVNTPVIQSPSQLAATHGYVYVALPKGAATDSVQLESLQDNSTFSLQFRHDINSNGAGLWVPAGEYRLAKWQNYTLKSYPKIEVQRGRITDLGGLVQLPIGAYKFVVLPIRHEEFTSNLNSITNEYRPFLASSKPIEWEAHETPALITIANPPTGLGLIADLLLEYDRYINRPTINKQFFDAKTATDFFQLWKTAVPPSTEKFEHDTLGNLYYGADMGQVRVRSAHGEWGSWDTGSLHEVTAVKVDGKSLVAGFDNGVIRITEDGGTSWRTLASMGNDARIMDIDHIGNQWLAMVARGAINGPVWKEINSIEIYRSNSKDLHDLVKIKQIDDENKFKAIGTFSVHSDSANNFYYVSAPSQLLRLNLSTMAWATVTPPTDITGFHASSASGVLTAFRAQGAFSKLYVSSSNGENWTKYNTPPYTFMDIRFDNLNEGQAVRWNMGAFSSTIELRQFNHQSESWKTLTEAPHGCRRMLPDATGMPRFCVTAGGSIISYADSKWTVEYSTE</sequence>
<reference evidence="1 2" key="1">
    <citation type="submission" date="2019-09" db="EMBL/GenBank/DDBJ databases">
        <authorList>
            <person name="Depoorter E."/>
        </authorList>
    </citation>
    <scope>NUCLEOTIDE SEQUENCE [LARGE SCALE GENOMIC DNA]</scope>
    <source>
        <strain evidence="1">LMG 24066</strain>
    </source>
</reference>
<dbReference type="Gene3D" id="2.130.10.10">
    <property type="entry name" value="YVTN repeat-like/Quinoprotein amine dehydrogenase"/>
    <property type="match status" value="1"/>
</dbReference>
<comment type="caution">
    <text evidence="1">The sequence shown here is derived from an EMBL/GenBank/DDBJ whole genome shotgun (WGS) entry which is preliminary data.</text>
</comment>
<dbReference type="EMBL" id="CABVPX010000002">
    <property type="protein sequence ID" value="VWB21096.1"/>
    <property type="molecule type" value="Genomic_DNA"/>
</dbReference>
<gene>
    <name evidence="1" type="ORF">BAR24066_00832</name>
</gene>